<sequence length="97" mass="11319">MIELSKRLKILLSEYPGDIKWERYASNLPEIDTLRESKLKIDNDLFKAIYWSMGEDLERVTSWLEQGVPALDGNSPLEVMKLKEGQKIIRTIIMRIP</sequence>
<proteinExistence type="predicted"/>
<name>A0ABT5UH52_9GAMM</name>
<reference evidence="1 2" key="1">
    <citation type="submission" date="2022-11" db="EMBL/GenBank/DDBJ databases">
        <title>Spartinivicinus poritis sp. nov., isolated from scleractinian coral Porites lutea.</title>
        <authorList>
            <person name="Zhang G."/>
            <person name="Cai L."/>
            <person name="Wei Q."/>
        </authorList>
    </citation>
    <scope>NUCLEOTIDE SEQUENCE [LARGE SCALE GENOMIC DNA]</scope>
    <source>
        <strain evidence="1 2">A2-2</strain>
    </source>
</reference>
<dbReference type="RefSeq" id="WP_274692000.1">
    <property type="nucleotide sequence ID" value="NZ_JAPMOU010000078.1"/>
</dbReference>
<gene>
    <name evidence="1" type="ORF">ORQ98_27410</name>
</gene>
<evidence type="ECO:0000313" key="2">
    <source>
        <dbReference type="Proteomes" id="UP001528823"/>
    </source>
</evidence>
<protein>
    <submittedName>
        <fullName evidence="1">DUF2384 domain-containing protein</fullName>
    </submittedName>
</protein>
<organism evidence="1 2">
    <name type="scientific">Spartinivicinus poritis</name>
    <dbReference type="NCBI Taxonomy" id="2994640"/>
    <lineage>
        <taxon>Bacteria</taxon>
        <taxon>Pseudomonadati</taxon>
        <taxon>Pseudomonadota</taxon>
        <taxon>Gammaproteobacteria</taxon>
        <taxon>Oceanospirillales</taxon>
        <taxon>Zooshikellaceae</taxon>
        <taxon>Spartinivicinus</taxon>
    </lineage>
</organism>
<dbReference type="EMBL" id="JAPMOU010000078">
    <property type="protein sequence ID" value="MDE1465696.1"/>
    <property type="molecule type" value="Genomic_DNA"/>
</dbReference>
<accession>A0ABT5UH52</accession>
<evidence type="ECO:0000313" key="1">
    <source>
        <dbReference type="EMBL" id="MDE1465696.1"/>
    </source>
</evidence>
<keyword evidence="2" id="KW-1185">Reference proteome</keyword>
<comment type="caution">
    <text evidence="1">The sequence shown here is derived from an EMBL/GenBank/DDBJ whole genome shotgun (WGS) entry which is preliminary data.</text>
</comment>
<dbReference type="Proteomes" id="UP001528823">
    <property type="component" value="Unassembled WGS sequence"/>
</dbReference>